<dbReference type="PANTHER" id="PTHR48022:SF2">
    <property type="entry name" value="PLASTIDIC GLUCOSE TRANSPORTER 4"/>
    <property type="match status" value="1"/>
</dbReference>
<name>A0ABP0X004_9BRYO</name>
<gene>
    <name evidence="9" type="ORF">CSSPJE1EN1_LOCUS17932</name>
</gene>
<dbReference type="PRINTS" id="PR00171">
    <property type="entry name" value="SUGRTRNSPORT"/>
</dbReference>
<dbReference type="InterPro" id="IPR050360">
    <property type="entry name" value="MFS_Sugar_Transporters"/>
</dbReference>
<feature type="transmembrane region" description="Helical" evidence="7">
    <location>
        <begin position="184"/>
        <end position="202"/>
    </location>
</feature>
<evidence type="ECO:0000259" key="8">
    <source>
        <dbReference type="PROSITE" id="PS50850"/>
    </source>
</evidence>
<dbReference type="PROSITE" id="PS51257">
    <property type="entry name" value="PROKAR_LIPOPROTEIN"/>
    <property type="match status" value="1"/>
</dbReference>
<evidence type="ECO:0000256" key="4">
    <source>
        <dbReference type="ARBA" id="ARBA00022989"/>
    </source>
</evidence>
<dbReference type="Gene3D" id="1.20.1250.20">
    <property type="entry name" value="MFS general substrate transporter like domains"/>
    <property type="match status" value="1"/>
</dbReference>
<dbReference type="PROSITE" id="PS50850">
    <property type="entry name" value="MFS"/>
    <property type="match status" value="1"/>
</dbReference>
<keyword evidence="3 7" id="KW-0812">Transmembrane</keyword>
<evidence type="ECO:0000256" key="5">
    <source>
        <dbReference type="ARBA" id="ARBA00023136"/>
    </source>
</evidence>
<feature type="domain" description="Major facilitator superfamily (MFS) profile" evidence="8">
    <location>
        <begin position="26"/>
        <end position="448"/>
    </location>
</feature>
<keyword evidence="10" id="KW-1185">Reference proteome</keyword>
<feature type="transmembrane region" description="Helical" evidence="7">
    <location>
        <begin position="331"/>
        <end position="351"/>
    </location>
</feature>
<sequence>MVRADDDMEESFALKKSVPPSSVLPFVGVACLGALLFGYHLGVVNASLEYIAAELGFAGSSVLQGWVVSSTLAGAAVGSFTGGALADKLGCRRGLQMNALPLFFGTLLSGTSNGVESMVVGRVLAGVGIGISSSVVPLYISEISPKEIRGALGSANQVSINVGILLAIIAGLPLADNPAWWRTMFYLATIPAVLLFVGMVYSPESPRWLYKQGKTAEGEAAERQLWGRLKLEESFIATKATNSSVEEDATWRDLFGKRYRKVVGVGASLFLLQQFSGINAVVYYSTQVFQSAGISSGVAASALVAAANVIGAVVASYLMDKQGRKKLLMTSFSGMGASMLVLSLCLSWHALEAFSGILSVLGTITYVVAFSLGAGPVPALLLAEIFASRIRPKAIALSLGVHWVCNFLIGLVFLSVVQYVGVSTVYLGFAAVSAAAVFYVANNVVETKGCSLEEIERELSSAV</sequence>
<evidence type="ECO:0000256" key="2">
    <source>
        <dbReference type="ARBA" id="ARBA00010992"/>
    </source>
</evidence>
<organism evidence="9 10">
    <name type="scientific">Sphagnum jensenii</name>
    <dbReference type="NCBI Taxonomy" id="128206"/>
    <lineage>
        <taxon>Eukaryota</taxon>
        <taxon>Viridiplantae</taxon>
        <taxon>Streptophyta</taxon>
        <taxon>Embryophyta</taxon>
        <taxon>Bryophyta</taxon>
        <taxon>Sphagnophytina</taxon>
        <taxon>Sphagnopsida</taxon>
        <taxon>Sphagnales</taxon>
        <taxon>Sphagnaceae</taxon>
        <taxon>Sphagnum</taxon>
    </lineage>
</organism>
<dbReference type="CDD" id="cd17315">
    <property type="entry name" value="MFS_GLUT_like"/>
    <property type="match status" value="1"/>
</dbReference>
<accession>A0ABP0X004</accession>
<dbReference type="NCBIfam" id="TIGR00879">
    <property type="entry name" value="SP"/>
    <property type="match status" value="1"/>
</dbReference>
<dbReference type="InterPro" id="IPR005828">
    <property type="entry name" value="MFS_sugar_transport-like"/>
</dbReference>
<feature type="transmembrane region" description="Helical" evidence="7">
    <location>
        <begin position="298"/>
        <end position="319"/>
    </location>
</feature>
<proteinExistence type="inferred from homology"/>
<evidence type="ECO:0000313" key="10">
    <source>
        <dbReference type="Proteomes" id="UP001497444"/>
    </source>
</evidence>
<evidence type="ECO:0000313" key="9">
    <source>
        <dbReference type="EMBL" id="CAK9272454.1"/>
    </source>
</evidence>
<evidence type="ECO:0000256" key="6">
    <source>
        <dbReference type="RuleBase" id="RU003346"/>
    </source>
</evidence>
<dbReference type="InterPro" id="IPR036259">
    <property type="entry name" value="MFS_trans_sf"/>
</dbReference>
<dbReference type="InterPro" id="IPR003663">
    <property type="entry name" value="Sugar/inositol_transpt"/>
</dbReference>
<keyword evidence="5 7" id="KW-0472">Membrane</keyword>
<feature type="transmembrane region" description="Helical" evidence="7">
    <location>
        <begin position="63"/>
        <end position="86"/>
    </location>
</feature>
<reference evidence="9" key="1">
    <citation type="submission" date="2024-02" db="EMBL/GenBank/DDBJ databases">
        <authorList>
            <consortium name="ELIXIR-Norway"/>
            <consortium name="Elixir Norway"/>
        </authorList>
    </citation>
    <scope>NUCLEOTIDE SEQUENCE</scope>
</reference>
<dbReference type="InterPro" id="IPR020846">
    <property type="entry name" value="MFS_dom"/>
</dbReference>
<evidence type="ECO:0000256" key="1">
    <source>
        <dbReference type="ARBA" id="ARBA00004141"/>
    </source>
</evidence>
<dbReference type="PROSITE" id="PS00217">
    <property type="entry name" value="SUGAR_TRANSPORT_2"/>
    <property type="match status" value="1"/>
</dbReference>
<dbReference type="SUPFAM" id="SSF103473">
    <property type="entry name" value="MFS general substrate transporter"/>
    <property type="match status" value="1"/>
</dbReference>
<dbReference type="PANTHER" id="PTHR48022">
    <property type="entry name" value="PLASTIDIC GLUCOSE TRANSPORTER 4"/>
    <property type="match status" value="1"/>
</dbReference>
<dbReference type="Pfam" id="PF00083">
    <property type="entry name" value="Sugar_tr"/>
    <property type="match status" value="1"/>
</dbReference>
<feature type="transmembrane region" description="Helical" evidence="7">
    <location>
        <begin position="98"/>
        <end position="115"/>
    </location>
</feature>
<comment type="subcellular location">
    <subcellularLocation>
        <location evidence="1">Membrane</location>
        <topology evidence="1">Multi-pass membrane protein</topology>
    </subcellularLocation>
</comment>
<keyword evidence="6" id="KW-0813">Transport</keyword>
<feature type="transmembrane region" description="Helical" evidence="7">
    <location>
        <begin position="121"/>
        <end position="140"/>
    </location>
</feature>
<feature type="transmembrane region" description="Helical" evidence="7">
    <location>
        <begin position="394"/>
        <end position="417"/>
    </location>
</feature>
<feature type="transmembrane region" description="Helical" evidence="7">
    <location>
        <begin position="262"/>
        <end position="286"/>
    </location>
</feature>
<dbReference type="EMBL" id="OZ020099">
    <property type="protein sequence ID" value="CAK9272454.1"/>
    <property type="molecule type" value="Genomic_DNA"/>
</dbReference>
<feature type="transmembrane region" description="Helical" evidence="7">
    <location>
        <begin position="423"/>
        <end position="441"/>
    </location>
</feature>
<protein>
    <recommendedName>
        <fullName evidence="8">Major facilitator superfamily (MFS) profile domain-containing protein</fullName>
    </recommendedName>
</protein>
<comment type="similarity">
    <text evidence="2 6">Belongs to the major facilitator superfamily. Sugar transporter (TC 2.A.1.1) family.</text>
</comment>
<feature type="transmembrane region" description="Helical" evidence="7">
    <location>
        <begin position="21"/>
        <end position="43"/>
    </location>
</feature>
<dbReference type="InterPro" id="IPR005829">
    <property type="entry name" value="Sugar_transporter_CS"/>
</dbReference>
<feature type="transmembrane region" description="Helical" evidence="7">
    <location>
        <begin position="152"/>
        <end position="172"/>
    </location>
</feature>
<evidence type="ECO:0000256" key="3">
    <source>
        <dbReference type="ARBA" id="ARBA00022692"/>
    </source>
</evidence>
<evidence type="ECO:0000256" key="7">
    <source>
        <dbReference type="SAM" id="Phobius"/>
    </source>
</evidence>
<feature type="transmembrane region" description="Helical" evidence="7">
    <location>
        <begin position="357"/>
        <end position="382"/>
    </location>
</feature>
<dbReference type="Proteomes" id="UP001497444">
    <property type="component" value="Chromosome 4"/>
</dbReference>
<keyword evidence="4 7" id="KW-1133">Transmembrane helix</keyword>